<sequence>MYPEPRFDDPSRTADYGYFRWEREPAPKITKDMLADAIETGVELIGAPFRDWLLALFEGWRFDVDMNEARLIFKAMLNNDETYTLAMDILSDVAFEIYGADYE</sequence>
<dbReference type="KEGG" id="phn:PAEH1_01325"/>
<evidence type="ECO:0000313" key="2">
    <source>
        <dbReference type="Proteomes" id="UP000189369"/>
    </source>
</evidence>
<dbReference type="EMBL" id="CP019697">
    <property type="protein sequence ID" value="AQS50524.1"/>
    <property type="molecule type" value="Genomic_DNA"/>
</dbReference>
<gene>
    <name evidence="1" type="ORF">PAEH1_01325</name>
</gene>
<accession>A0A1U9JXN5</accession>
<evidence type="ECO:0000313" key="1">
    <source>
        <dbReference type="EMBL" id="AQS50524.1"/>
    </source>
</evidence>
<dbReference type="STRING" id="643674.PAEH1_01325"/>
<organism evidence="1 2">
    <name type="scientific">Paenalcaligenes hominis</name>
    <dbReference type="NCBI Taxonomy" id="643674"/>
    <lineage>
        <taxon>Bacteria</taxon>
        <taxon>Pseudomonadati</taxon>
        <taxon>Pseudomonadota</taxon>
        <taxon>Betaproteobacteria</taxon>
        <taxon>Burkholderiales</taxon>
        <taxon>Alcaligenaceae</taxon>
        <taxon>Paenalcaligenes</taxon>
    </lineage>
</organism>
<reference evidence="1 2" key="1">
    <citation type="submission" date="2017-01" db="EMBL/GenBank/DDBJ databases">
        <title>Complete Genome Sequence of Paenalcaligenes hominis, Isolated from a paraplegic Patient with neurogenic bladder.</title>
        <authorList>
            <person name="Mukhopadhyay R."/>
            <person name="Joaquin J."/>
            <person name="Hogue R."/>
            <person name="Kilaru A."/>
            <person name="Jospin G."/>
            <person name="Mars K."/>
            <person name="Eisen J.A."/>
            <person name="Chaturvedi V."/>
        </authorList>
    </citation>
    <scope>NUCLEOTIDE SEQUENCE [LARGE SCALE GENOMIC DNA]</scope>
    <source>
        <strain evidence="1 2">15S00501</strain>
    </source>
</reference>
<name>A0A1U9JXN5_9BURK</name>
<dbReference type="Proteomes" id="UP000189369">
    <property type="component" value="Chromosome"/>
</dbReference>
<protein>
    <submittedName>
        <fullName evidence="1">Uncharacterized protein</fullName>
    </submittedName>
</protein>
<proteinExistence type="predicted"/>
<dbReference type="AlphaFoldDB" id="A0A1U9JXN5"/>